<comment type="domain">
    <text evidence="16">The PHD-type zinc finger mediates the binding to H3K4me3.</text>
</comment>
<dbReference type="PROSITE" id="PS50016">
    <property type="entry name" value="ZF_PHD_2"/>
    <property type="match status" value="1"/>
</dbReference>
<dbReference type="Gene3D" id="6.10.140.1740">
    <property type="match status" value="1"/>
</dbReference>
<feature type="binding site" evidence="14">
    <location>
        <position position="416"/>
    </location>
    <ligand>
        <name>Zn(2+)</name>
        <dbReference type="ChEBI" id="CHEBI:29105"/>
        <label>2</label>
    </ligand>
</feature>
<dbReference type="SMART" id="SM01408">
    <property type="entry name" value="ING"/>
    <property type="match status" value="1"/>
</dbReference>
<evidence type="ECO:0000256" key="12">
    <source>
        <dbReference type="ARBA" id="ARBA00037044"/>
    </source>
</evidence>
<dbReference type="InterPro" id="IPR019786">
    <property type="entry name" value="Zinc_finger_PHD-type_CS"/>
</dbReference>
<dbReference type="InterPro" id="IPR019787">
    <property type="entry name" value="Znf_PHD-finger"/>
</dbReference>
<evidence type="ECO:0000256" key="6">
    <source>
        <dbReference type="ARBA" id="ARBA00022833"/>
    </source>
</evidence>
<dbReference type="GO" id="GO:0008270">
    <property type="term" value="F:zinc ion binding"/>
    <property type="evidence" value="ECO:0007669"/>
    <property type="project" value="UniProtKB-KW"/>
</dbReference>
<keyword evidence="7 16" id="KW-0156">Chromatin regulator</keyword>
<dbReference type="InParanoid" id="A0A218ZGF2"/>
<reference evidence="19 20" key="1">
    <citation type="submission" date="2017-04" db="EMBL/GenBank/DDBJ databases">
        <title>Draft genome sequence of Marssonina coronaria NL1: causal agent of apple blotch.</title>
        <authorList>
            <person name="Cheng Q."/>
        </authorList>
    </citation>
    <scope>NUCLEOTIDE SEQUENCE [LARGE SCALE GENOMIC DNA]</scope>
    <source>
        <strain evidence="19 20">NL1</strain>
    </source>
</reference>
<feature type="binding site" evidence="14">
    <location>
        <position position="391"/>
    </location>
    <ligand>
        <name>Zn(2+)</name>
        <dbReference type="ChEBI" id="CHEBI:29105"/>
        <label>2</label>
    </ligand>
</feature>
<dbReference type="OrthoDB" id="2505961at2759"/>
<evidence type="ECO:0000256" key="9">
    <source>
        <dbReference type="ARBA" id="ARBA00023242"/>
    </source>
</evidence>
<dbReference type="Proteomes" id="UP000242519">
    <property type="component" value="Unassembled WGS sequence"/>
</dbReference>
<proteinExistence type="inferred from homology"/>
<evidence type="ECO:0000256" key="10">
    <source>
        <dbReference type="ARBA" id="ARBA00023254"/>
    </source>
</evidence>
<dbReference type="SMART" id="SM00249">
    <property type="entry name" value="PHD"/>
    <property type="match status" value="1"/>
</dbReference>
<feature type="site" description="Histone H3K4me3 binding" evidence="13">
    <location>
        <position position="387"/>
    </location>
</feature>
<evidence type="ECO:0000259" key="18">
    <source>
        <dbReference type="PROSITE" id="PS50016"/>
    </source>
</evidence>
<evidence type="ECO:0000256" key="8">
    <source>
        <dbReference type="ARBA" id="ARBA00023204"/>
    </source>
</evidence>
<evidence type="ECO:0000313" key="20">
    <source>
        <dbReference type="Proteomes" id="UP000242519"/>
    </source>
</evidence>
<evidence type="ECO:0000256" key="16">
    <source>
        <dbReference type="RuleBase" id="RU361213"/>
    </source>
</evidence>
<keyword evidence="9 16" id="KW-0539">Nucleus</keyword>
<dbReference type="GO" id="GO:0006355">
    <property type="term" value="P:regulation of DNA-templated transcription"/>
    <property type="evidence" value="ECO:0007669"/>
    <property type="project" value="TreeGrafter"/>
</dbReference>
<evidence type="ECO:0000256" key="14">
    <source>
        <dbReference type="PIRSR" id="PIRSR628651-51"/>
    </source>
</evidence>
<evidence type="ECO:0000256" key="15">
    <source>
        <dbReference type="PROSITE-ProRule" id="PRU00146"/>
    </source>
</evidence>
<dbReference type="InterPro" id="IPR013083">
    <property type="entry name" value="Znf_RING/FYVE/PHD"/>
</dbReference>
<dbReference type="CDD" id="cd15505">
    <property type="entry name" value="PHD_ING"/>
    <property type="match status" value="1"/>
</dbReference>
<dbReference type="InterPro" id="IPR024610">
    <property type="entry name" value="ING_N_histone-binding"/>
</dbReference>
<feature type="binding site" evidence="14">
    <location>
        <position position="400"/>
    </location>
    <ligand>
        <name>Zn(2+)</name>
        <dbReference type="ChEBI" id="CHEBI:29105"/>
        <label>1</label>
    </ligand>
</feature>
<dbReference type="GO" id="GO:0006325">
    <property type="term" value="P:chromatin organization"/>
    <property type="evidence" value="ECO:0007669"/>
    <property type="project" value="UniProtKB-KW"/>
</dbReference>
<dbReference type="FunCoup" id="A0A218ZGF2">
    <property type="interactions" value="261"/>
</dbReference>
<dbReference type="Pfam" id="PF12998">
    <property type="entry name" value="ING"/>
    <property type="match status" value="1"/>
</dbReference>
<keyword evidence="6 14" id="KW-0862">Zinc</keyword>
<comment type="caution">
    <text evidence="19">The sequence shown here is derived from an EMBL/GenBank/DDBJ whole genome shotgun (WGS) entry which is preliminary data.</text>
</comment>
<comment type="function">
    <text evidence="12">Component of the NuA4 histone acetyltransferase complex which is involved in transcriptional activation of selected genes principally by acetylation of nucleosomal histone H4 and H2A. The NuA4 complex is also involved in DNA repair. Involved in cell cycle progression and meiosis.</text>
</comment>
<evidence type="ECO:0000256" key="1">
    <source>
        <dbReference type="ARBA" id="ARBA00004123"/>
    </source>
</evidence>
<dbReference type="CDD" id="cd16858">
    <property type="entry name" value="ING_ING3_Yng2p"/>
    <property type="match status" value="1"/>
</dbReference>
<organism evidence="19 20">
    <name type="scientific">Diplocarpon coronariae</name>
    <dbReference type="NCBI Taxonomy" id="2795749"/>
    <lineage>
        <taxon>Eukaryota</taxon>
        <taxon>Fungi</taxon>
        <taxon>Dikarya</taxon>
        <taxon>Ascomycota</taxon>
        <taxon>Pezizomycotina</taxon>
        <taxon>Leotiomycetes</taxon>
        <taxon>Helotiales</taxon>
        <taxon>Drepanopezizaceae</taxon>
        <taxon>Diplocarpon</taxon>
    </lineage>
</organism>
<comment type="similarity">
    <text evidence="2 16">Belongs to the ING family.</text>
</comment>
<dbReference type="PROSITE" id="PS01359">
    <property type="entry name" value="ZF_PHD_1"/>
    <property type="match status" value="1"/>
</dbReference>
<name>A0A218ZGF2_9HELO</name>
<keyword evidence="8" id="KW-0234">DNA repair</keyword>
<dbReference type="InterPro" id="IPR028651">
    <property type="entry name" value="ING_fam"/>
</dbReference>
<dbReference type="STRING" id="503106.A0A218ZGF2"/>
<dbReference type="PANTHER" id="PTHR10333:SF100">
    <property type="entry name" value="CHROMATIN MODIFICATION-RELATED PROTEIN YNG2"/>
    <property type="match status" value="1"/>
</dbReference>
<dbReference type="Gene3D" id="3.30.40.10">
    <property type="entry name" value="Zinc/RING finger domain, C3HC4 (zinc finger)"/>
    <property type="match status" value="1"/>
</dbReference>
<feature type="site" description="Histone H3K4me3 binding" evidence="13">
    <location>
        <position position="395"/>
    </location>
</feature>
<dbReference type="InterPro" id="IPR011011">
    <property type="entry name" value="Znf_FYVE_PHD"/>
</dbReference>
<evidence type="ECO:0000313" key="19">
    <source>
        <dbReference type="EMBL" id="OWP07058.1"/>
    </source>
</evidence>
<dbReference type="GO" id="GO:0051321">
    <property type="term" value="P:meiotic cell cycle"/>
    <property type="evidence" value="ECO:0007669"/>
    <property type="project" value="UniProtKB-KW"/>
</dbReference>
<evidence type="ECO:0000256" key="4">
    <source>
        <dbReference type="ARBA" id="ARBA00022763"/>
    </source>
</evidence>
<dbReference type="GO" id="GO:0005634">
    <property type="term" value="C:nucleus"/>
    <property type="evidence" value="ECO:0007669"/>
    <property type="project" value="UniProtKB-SubCell"/>
</dbReference>
<feature type="domain" description="PHD-type" evidence="18">
    <location>
        <begin position="370"/>
        <end position="419"/>
    </location>
</feature>
<feature type="compositionally biased region" description="Low complexity" evidence="17">
    <location>
        <begin position="274"/>
        <end position="285"/>
    </location>
</feature>
<dbReference type="GO" id="GO:0035267">
    <property type="term" value="C:NuA4 histone acetyltransferase complex"/>
    <property type="evidence" value="ECO:0007669"/>
    <property type="project" value="TreeGrafter"/>
</dbReference>
<feature type="binding site" evidence="14">
    <location>
        <position position="386"/>
    </location>
    <ligand>
        <name>Zn(2+)</name>
        <dbReference type="ChEBI" id="CHEBI:29105"/>
        <label>2</label>
    </ligand>
</feature>
<feature type="compositionally biased region" description="Acidic residues" evidence="17">
    <location>
        <begin position="353"/>
        <end position="366"/>
    </location>
</feature>
<feature type="binding site" evidence="14">
    <location>
        <position position="397"/>
    </location>
    <ligand>
        <name>Zn(2+)</name>
        <dbReference type="ChEBI" id="CHEBI:29105"/>
        <label>1</label>
    </ligand>
</feature>
<keyword evidence="3 14" id="KW-0479">Metal-binding</keyword>
<dbReference type="GO" id="GO:0006281">
    <property type="term" value="P:DNA repair"/>
    <property type="evidence" value="ECO:0007669"/>
    <property type="project" value="UniProtKB-KW"/>
</dbReference>
<feature type="region of interest" description="Disordered" evidence="17">
    <location>
        <begin position="141"/>
        <end position="216"/>
    </location>
</feature>
<sequence>MPRDDLTIDFVGSKGKMAHIEQKKDAAEILEEFAHQSANLPNEIAYFQEEIKAKDEQVAQCMSIISKHDNAIQKWIRANGSHTPNPKEDSHRKVIMASYDKAELLTNDKMALAKKSKDLMYKHLKWLDEHIQKMVERGEMQDDDLPSTIRPQPARQSGSRIDHSVAAIPSGPSSNAAQMVPARHPNQYPTRMIPAHGQSQPINSAASSSAPTTSATAMMLQRNRESSLVAAAAKRQRLTGGLGALITNSGHLANRASSNAPGTPGRGATPVPVSARAGSAGPRASQKISKKVAPHGSRQSGQPRKPIKKTGLVRVKRPGNKNSPSSIDELSEGATGSDEEDEAGTPQRRKDADGDDEMAEGDDEDGGDNNKYCICQSVSYGDMVACDNEACPLEWFHWTCVGLKSEPAGSWICPVCTENGFGK</sequence>
<dbReference type="PANTHER" id="PTHR10333">
    <property type="entry name" value="INHIBITOR OF GROWTH PROTEIN"/>
    <property type="match status" value="1"/>
</dbReference>
<feature type="site" description="Histone H3K4me3 binding" evidence="13">
    <location>
        <position position="372"/>
    </location>
</feature>
<keyword evidence="4" id="KW-0227">DNA damage</keyword>
<feature type="binding site" evidence="14">
    <location>
        <position position="373"/>
    </location>
    <ligand>
        <name>Zn(2+)</name>
        <dbReference type="ChEBI" id="CHEBI:29105"/>
        <label>1</label>
    </ligand>
</feature>
<feature type="binding site" evidence="14">
    <location>
        <position position="413"/>
    </location>
    <ligand>
        <name>Zn(2+)</name>
        <dbReference type="ChEBI" id="CHEBI:29105"/>
        <label>2</label>
    </ligand>
</feature>
<protein>
    <recommendedName>
        <fullName evidence="16">Chromatin modification-related protein</fullName>
    </recommendedName>
</protein>
<dbReference type="EMBL" id="MZNU01000022">
    <property type="protein sequence ID" value="OWP07058.1"/>
    <property type="molecule type" value="Genomic_DNA"/>
</dbReference>
<dbReference type="AlphaFoldDB" id="A0A218ZGF2"/>
<keyword evidence="11" id="KW-0131">Cell cycle</keyword>
<feature type="binding site" evidence="14">
    <location>
        <position position="375"/>
    </location>
    <ligand>
        <name>Zn(2+)</name>
        <dbReference type="ChEBI" id="CHEBI:29105"/>
        <label>1</label>
    </ligand>
</feature>
<accession>A0A218ZGF2</accession>
<gene>
    <name evidence="19" type="ORF">B2J93_7792</name>
</gene>
<comment type="subcellular location">
    <subcellularLocation>
        <location evidence="1 16">Nucleus</location>
    </subcellularLocation>
</comment>
<keyword evidence="5 15" id="KW-0863">Zinc-finger</keyword>
<feature type="region of interest" description="Disordered" evidence="17">
    <location>
        <begin position="253"/>
        <end position="366"/>
    </location>
</feature>
<evidence type="ECO:0000256" key="13">
    <source>
        <dbReference type="PIRSR" id="PIRSR628651-50"/>
    </source>
</evidence>
<comment type="subunit">
    <text evidence="16">Component of an histone acetyltransferase complex. Interacts with H3K4me3 and to a lesser extent with H3K4me2.</text>
</comment>
<evidence type="ECO:0000256" key="3">
    <source>
        <dbReference type="ARBA" id="ARBA00022723"/>
    </source>
</evidence>
<dbReference type="SUPFAM" id="SSF57903">
    <property type="entry name" value="FYVE/PHD zinc finger"/>
    <property type="match status" value="1"/>
</dbReference>
<evidence type="ECO:0000256" key="5">
    <source>
        <dbReference type="ARBA" id="ARBA00022771"/>
    </source>
</evidence>
<evidence type="ECO:0000256" key="2">
    <source>
        <dbReference type="ARBA" id="ARBA00010210"/>
    </source>
</evidence>
<keyword evidence="20" id="KW-1185">Reference proteome</keyword>
<evidence type="ECO:0000256" key="17">
    <source>
        <dbReference type="SAM" id="MobiDB-lite"/>
    </source>
</evidence>
<feature type="compositionally biased region" description="Low complexity" evidence="17">
    <location>
        <begin position="204"/>
        <end position="216"/>
    </location>
</feature>
<keyword evidence="10" id="KW-0469">Meiosis</keyword>
<evidence type="ECO:0000256" key="7">
    <source>
        <dbReference type="ARBA" id="ARBA00022853"/>
    </source>
</evidence>
<comment type="function">
    <text evidence="16">Component of an histone acetyltransferase complex.</text>
</comment>
<dbReference type="InterPro" id="IPR001965">
    <property type="entry name" value="Znf_PHD"/>
</dbReference>
<feature type="site" description="Histone H3K4me3 binding" evidence="13">
    <location>
        <position position="383"/>
    </location>
</feature>
<evidence type="ECO:0000256" key="11">
    <source>
        <dbReference type="ARBA" id="ARBA00023306"/>
    </source>
</evidence>